<evidence type="ECO:0000313" key="1">
    <source>
        <dbReference type="Ensembl" id="ENSVKKP00000000805.1"/>
    </source>
</evidence>
<dbReference type="AlphaFoldDB" id="A0A8D2IR15"/>
<reference evidence="1" key="1">
    <citation type="submission" date="2025-08" db="UniProtKB">
        <authorList>
            <consortium name="Ensembl"/>
        </authorList>
    </citation>
    <scope>IDENTIFICATION</scope>
</reference>
<accession>A0A8D2IR15</accession>
<dbReference type="Gene3D" id="3.40.30.10">
    <property type="entry name" value="Glutaredoxin"/>
    <property type="match status" value="1"/>
</dbReference>
<organism evidence="1 2">
    <name type="scientific">Varanus komodoensis</name>
    <name type="common">Komodo dragon</name>
    <dbReference type="NCBI Taxonomy" id="61221"/>
    <lineage>
        <taxon>Eukaryota</taxon>
        <taxon>Metazoa</taxon>
        <taxon>Chordata</taxon>
        <taxon>Craniata</taxon>
        <taxon>Vertebrata</taxon>
        <taxon>Euteleostomi</taxon>
        <taxon>Lepidosauria</taxon>
        <taxon>Squamata</taxon>
        <taxon>Bifurcata</taxon>
        <taxon>Unidentata</taxon>
        <taxon>Episquamata</taxon>
        <taxon>Toxicofera</taxon>
        <taxon>Anguimorpha</taxon>
        <taxon>Paleoanguimorpha</taxon>
        <taxon>Varanoidea</taxon>
        <taxon>Varanidae</taxon>
        <taxon>Varanus</taxon>
    </lineage>
</organism>
<dbReference type="Proteomes" id="UP000694545">
    <property type="component" value="Unplaced"/>
</dbReference>
<dbReference type="InterPro" id="IPR036249">
    <property type="entry name" value="Thioredoxin-like_sf"/>
</dbReference>
<dbReference type="InterPro" id="IPR006993">
    <property type="entry name" value="Glut_rich_SH3-bd"/>
</dbReference>
<protein>
    <submittedName>
        <fullName evidence="1">Uncharacterized protein</fullName>
    </submittedName>
</protein>
<sequence>MACLTIYCTLVPGSREIKSQEGEVTRNLNRKQIKYSLVNISQDNDHPKAIPPQVFNGDHFCGDYEWIVGEGLMGVAGYQH</sequence>
<name>A0A8D2IR15_VARKO</name>
<dbReference type="Ensembl" id="ENSVKKT00000000835.1">
    <property type="protein sequence ID" value="ENSVKKP00000000805.1"/>
    <property type="gene ID" value="ENSVKKG00000000692.1"/>
</dbReference>
<dbReference type="SUPFAM" id="SSF52833">
    <property type="entry name" value="Thioredoxin-like"/>
    <property type="match status" value="1"/>
</dbReference>
<proteinExistence type="predicted"/>
<evidence type="ECO:0000313" key="2">
    <source>
        <dbReference type="Proteomes" id="UP000694545"/>
    </source>
</evidence>
<dbReference type="Pfam" id="PF04908">
    <property type="entry name" value="SH3BGR"/>
    <property type="match status" value="2"/>
</dbReference>
<reference evidence="1" key="2">
    <citation type="submission" date="2025-09" db="UniProtKB">
        <authorList>
            <consortium name="Ensembl"/>
        </authorList>
    </citation>
    <scope>IDENTIFICATION</scope>
</reference>
<keyword evidence="2" id="KW-1185">Reference proteome</keyword>